<evidence type="ECO:0000313" key="3">
    <source>
        <dbReference type="Proteomes" id="UP000502297"/>
    </source>
</evidence>
<sequence length="320" mass="37126">MNHVFNQYQADILGPGYECMTLSFPDDYEGSVVANLVRKKANAKTSKAVLYVHGFIDYFFQTEMAEQFNQHGYDFYALDLRKYGRSLLPHQKPYFVLNLREYDAEITAALEIIGQEEHEHVLLSGHSTGGLTTTLYAAHYPDHPLIKGLWLNSPFYDFNMNIIKKKIALPQLSRLGAKFPNLKFPSELNKWYVQSLHRDFFGEWEFNLNWKPKKYPKVYISFVHAIYEAQKEIHQGIKLNIPVLVMHSDKTRNPRLFNRDARTSDVILDVKTIQTYANKIQSDVNVITIKDGLHDLVLSAANVREKVYTQLFAFLKDKNL</sequence>
<dbReference type="InterPro" id="IPR029058">
    <property type="entry name" value="AB_hydrolase_fold"/>
</dbReference>
<accession>A0A6G8RVY1</accession>
<dbReference type="InterPro" id="IPR051044">
    <property type="entry name" value="MAG_DAG_Lipase"/>
</dbReference>
<name>A0A6G8RVY1_9GAMM</name>
<keyword evidence="2" id="KW-0378">Hydrolase</keyword>
<protein>
    <submittedName>
        <fullName evidence="2">Alpha/beta hydrolase</fullName>
    </submittedName>
</protein>
<dbReference type="Gene3D" id="3.40.50.1820">
    <property type="entry name" value="alpha/beta hydrolase"/>
    <property type="match status" value="1"/>
</dbReference>
<evidence type="ECO:0000259" key="1">
    <source>
        <dbReference type="Pfam" id="PF12146"/>
    </source>
</evidence>
<evidence type="ECO:0000313" key="2">
    <source>
        <dbReference type="EMBL" id="QIO06096.1"/>
    </source>
</evidence>
<dbReference type="AlphaFoldDB" id="A0A6G8RVY1"/>
<dbReference type="Pfam" id="PF12146">
    <property type="entry name" value="Hydrolase_4"/>
    <property type="match status" value="1"/>
</dbReference>
<reference evidence="2 3" key="1">
    <citation type="submission" date="2020-03" db="EMBL/GenBank/DDBJ databases">
        <authorList>
            <person name="Zhu W."/>
        </authorList>
    </citation>
    <scope>NUCLEOTIDE SEQUENCE [LARGE SCALE GENOMIC DNA]</scope>
    <source>
        <strain evidence="2 3">323-1</strain>
    </source>
</reference>
<dbReference type="EMBL" id="CP049801">
    <property type="protein sequence ID" value="QIO06096.1"/>
    <property type="molecule type" value="Genomic_DNA"/>
</dbReference>
<organism evidence="2 3">
    <name type="scientific">Acinetobacter shaoyimingii</name>
    <dbReference type="NCBI Taxonomy" id="2715164"/>
    <lineage>
        <taxon>Bacteria</taxon>
        <taxon>Pseudomonadati</taxon>
        <taxon>Pseudomonadota</taxon>
        <taxon>Gammaproteobacteria</taxon>
        <taxon>Moraxellales</taxon>
        <taxon>Moraxellaceae</taxon>
        <taxon>Acinetobacter</taxon>
    </lineage>
</organism>
<dbReference type="RefSeq" id="WP_166223878.1">
    <property type="nucleotide sequence ID" value="NZ_CP049801.1"/>
</dbReference>
<dbReference type="SUPFAM" id="SSF53474">
    <property type="entry name" value="alpha/beta-Hydrolases"/>
    <property type="match status" value="1"/>
</dbReference>
<gene>
    <name evidence="2" type="ORF">G8E00_09085</name>
</gene>
<dbReference type="KEGG" id="asha:G8E00_09085"/>
<feature type="domain" description="Serine aminopeptidase S33" evidence="1">
    <location>
        <begin position="45"/>
        <end position="296"/>
    </location>
</feature>
<dbReference type="PANTHER" id="PTHR11614">
    <property type="entry name" value="PHOSPHOLIPASE-RELATED"/>
    <property type="match status" value="1"/>
</dbReference>
<keyword evidence="3" id="KW-1185">Reference proteome</keyword>
<dbReference type="Proteomes" id="UP000502297">
    <property type="component" value="Chromosome"/>
</dbReference>
<dbReference type="InterPro" id="IPR022742">
    <property type="entry name" value="Hydrolase_4"/>
</dbReference>
<proteinExistence type="predicted"/>
<dbReference type="GO" id="GO:0016787">
    <property type="term" value="F:hydrolase activity"/>
    <property type="evidence" value="ECO:0007669"/>
    <property type="project" value="UniProtKB-KW"/>
</dbReference>